<dbReference type="Proteomes" id="UP000308600">
    <property type="component" value="Unassembled WGS sequence"/>
</dbReference>
<accession>A0ACD3B8R3</accession>
<name>A0ACD3B8R3_9AGAR</name>
<dbReference type="EMBL" id="ML208267">
    <property type="protein sequence ID" value="TFK74708.1"/>
    <property type="molecule type" value="Genomic_DNA"/>
</dbReference>
<proteinExistence type="predicted"/>
<evidence type="ECO:0000313" key="2">
    <source>
        <dbReference type="Proteomes" id="UP000308600"/>
    </source>
</evidence>
<gene>
    <name evidence="1" type="ORF">BDN72DRAFT_759285</name>
</gene>
<reference evidence="1 2" key="1">
    <citation type="journal article" date="2019" name="Nat. Ecol. Evol.">
        <title>Megaphylogeny resolves global patterns of mushroom evolution.</title>
        <authorList>
            <person name="Varga T."/>
            <person name="Krizsan K."/>
            <person name="Foldi C."/>
            <person name="Dima B."/>
            <person name="Sanchez-Garcia M."/>
            <person name="Sanchez-Ramirez S."/>
            <person name="Szollosi G.J."/>
            <person name="Szarkandi J.G."/>
            <person name="Papp V."/>
            <person name="Albert L."/>
            <person name="Andreopoulos W."/>
            <person name="Angelini C."/>
            <person name="Antonin V."/>
            <person name="Barry K.W."/>
            <person name="Bougher N.L."/>
            <person name="Buchanan P."/>
            <person name="Buyck B."/>
            <person name="Bense V."/>
            <person name="Catcheside P."/>
            <person name="Chovatia M."/>
            <person name="Cooper J."/>
            <person name="Damon W."/>
            <person name="Desjardin D."/>
            <person name="Finy P."/>
            <person name="Geml J."/>
            <person name="Haridas S."/>
            <person name="Hughes K."/>
            <person name="Justo A."/>
            <person name="Karasinski D."/>
            <person name="Kautmanova I."/>
            <person name="Kiss B."/>
            <person name="Kocsube S."/>
            <person name="Kotiranta H."/>
            <person name="LaButti K.M."/>
            <person name="Lechner B.E."/>
            <person name="Liimatainen K."/>
            <person name="Lipzen A."/>
            <person name="Lukacs Z."/>
            <person name="Mihaltcheva S."/>
            <person name="Morgado L.N."/>
            <person name="Niskanen T."/>
            <person name="Noordeloos M.E."/>
            <person name="Ohm R.A."/>
            <person name="Ortiz-Santana B."/>
            <person name="Ovrebo C."/>
            <person name="Racz N."/>
            <person name="Riley R."/>
            <person name="Savchenko A."/>
            <person name="Shiryaev A."/>
            <person name="Soop K."/>
            <person name="Spirin V."/>
            <person name="Szebenyi C."/>
            <person name="Tomsovsky M."/>
            <person name="Tulloss R.E."/>
            <person name="Uehling J."/>
            <person name="Grigoriev I.V."/>
            <person name="Vagvolgyi C."/>
            <person name="Papp T."/>
            <person name="Martin F.M."/>
            <person name="Miettinen O."/>
            <person name="Hibbett D.S."/>
            <person name="Nagy L.G."/>
        </authorList>
    </citation>
    <scope>NUCLEOTIDE SEQUENCE [LARGE SCALE GENOMIC DNA]</scope>
    <source>
        <strain evidence="1 2">NL-1719</strain>
    </source>
</reference>
<evidence type="ECO:0000313" key="1">
    <source>
        <dbReference type="EMBL" id="TFK74708.1"/>
    </source>
</evidence>
<protein>
    <submittedName>
        <fullName evidence="1">Uncharacterized protein</fullName>
    </submittedName>
</protein>
<keyword evidence="2" id="KW-1185">Reference proteome</keyword>
<sequence>MVVSSHTRSFVLFLAITLLSASTLAPASPIVTLDPIFFDLIPRDFRVNNASGTPEIVDSNTRQIVLQGPATDGSGTGFDLSAILWIVFSTFIGLPMALAGFRGWRLTISAGYGLMLAAGAWGAFINAVSGNGIPDSILTAVILVFFFFGCCLGPFEFARQAGIAIIGFTGGSAFGMRVMIIKDNLLISSREIGGIGADLYKVSWSIVGLCGVANALWILWMQRAGIAFGCASSGTFLTSLAVDLAINQQHGMSRGLRFLFDRNSAHLADLFVKGYKPPISTQIILGISLGLTPVLAFAQARMFKEPFSRNKLSDWEARKDEEKIAPVAVNVTRAKQVRRSGRLRGIITSPAPWGPESRFSV</sequence>
<organism evidence="1 2">
    <name type="scientific">Pluteus cervinus</name>
    <dbReference type="NCBI Taxonomy" id="181527"/>
    <lineage>
        <taxon>Eukaryota</taxon>
        <taxon>Fungi</taxon>
        <taxon>Dikarya</taxon>
        <taxon>Basidiomycota</taxon>
        <taxon>Agaricomycotina</taxon>
        <taxon>Agaricomycetes</taxon>
        <taxon>Agaricomycetidae</taxon>
        <taxon>Agaricales</taxon>
        <taxon>Pluteineae</taxon>
        <taxon>Pluteaceae</taxon>
        <taxon>Pluteus</taxon>
    </lineage>
</organism>